<comment type="caution">
    <text evidence="3">The sequence shown here is derived from an EMBL/GenBank/DDBJ whole genome shotgun (WGS) entry which is preliminary data.</text>
</comment>
<feature type="transmembrane region" description="Helical" evidence="1">
    <location>
        <begin position="282"/>
        <end position="300"/>
    </location>
</feature>
<proteinExistence type="predicted"/>
<dbReference type="InterPro" id="IPR010656">
    <property type="entry name" value="DctM"/>
</dbReference>
<feature type="transmembrane region" description="Helical" evidence="1">
    <location>
        <begin position="58"/>
        <end position="76"/>
    </location>
</feature>
<feature type="transmembrane region" description="Helical" evidence="1">
    <location>
        <begin position="469"/>
        <end position="486"/>
    </location>
</feature>
<keyword evidence="1" id="KW-0472">Membrane</keyword>
<feature type="transmembrane region" description="Helical" evidence="1">
    <location>
        <begin position="613"/>
        <end position="630"/>
    </location>
</feature>
<feature type="transmembrane region" description="Helical" evidence="1">
    <location>
        <begin position="559"/>
        <end position="578"/>
    </location>
</feature>
<dbReference type="RefSeq" id="WP_246903660.1">
    <property type="nucleotide sequence ID" value="NZ_JALJRB010000004.1"/>
</dbReference>
<keyword evidence="4" id="KW-1185">Reference proteome</keyword>
<gene>
    <name evidence="3" type="ORF">MRX98_05180</name>
</gene>
<feature type="transmembrane region" description="Helical" evidence="1">
    <location>
        <begin position="590"/>
        <end position="607"/>
    </location>
</feature>
<feature type="transmembrane region" description="Helical" evidence="1">
    <location>
        <begin position="133"/>
        <end position="151"/>
    </location>
</feature>
<feature type="transmembrane region" description="Helical" evidence="1">
    <location>
        <begin position="498"/>
        <end position="521"/>
    </location>
</feature>
<evidence type="ECO:0000313" key="3">
    <source>
        <dbReference type="EMBL" id="MCJ8499958.1"/>
    </source>
</evidence>
<dbReference type="Proteomes" id="UP001165427">
    <property type="component" value="Unassembled WGS sequence"/>
</dbReference>
<feature type="transmembrane region" description="Helical" evidence="1">
    <location>
        <begin position="187"/>
        <end position="212"/>
    </location>
</feature>
<dbReference type="PANTHER" id="PTHR43849:SF2">
    <property type="entry name" value="BLL3936 PROTEIN"/>
    <property type="match status" value="1"/>
</dbReference>
<feature type="transmembrane region" description="Helical" evidence="1">
    <location>
        <begin position="440"/>
        <end position="462"/>
    </location>
</feature>
<evidence type="ECO:0000256" key="1">
    <source>
        <dbReference type="SAM" id="Phobius"/>
    </source>
</evidence>
<reference evidence="3" key="1">
    <citation type="submission" date="2022-04" db="EMBL/GenBank/DDBJ databases">
        <title>Desulfatitalea alkaliphila sp. nov., a novel anaerobic sulfate-reducing bacterium isolated from terrestrial mud volcano, Taman Peninsula, Russia.</title>
        <authorList>
            <person name="Khomyakova M.A."/>
            <person name="Merkel A.Y."/>
            <person name="Slobodkin A.I."/>
        </authorList>
    </citation>
    <scope>NUCLEOTIDE SEQUENCE</scope>
    <source>
        <strain evidence="3">M08but</strain>
    </source>
</reference>
<dbReference type="Pfam" id="PF06808">
    <property type="entry name" value="DctM"/>
    <property type="match status" value="1"/>
</dbReference>
<evidence type="ECO:0000313" key="4">
    <source>
        <dbReference type="Proteomes" id="UP001165427"/>
    </source>
</evidence>
<feature type="transmembrane region" description="Helical" evidence="1">
    <location>
        <begin position="109"/>
        <end position="126"/>
    </location>
</feature>
<feature type="transmembrane region" description="Helical" evidence="1">
    <location>
        <begin position="85"/>
        <end position="103"/>
    </location>
</feature>
<dbReference type="NCBIfam" id="TIGR02123">
    <property type="entry name" value="TRAP_fused"/>
    <property type="match status" value="1"/>
</dbReference>
<dbReference type="PANTHER" id="PTHR43849">
    <property type="entry name" value="BLL3936 PROTEIN"/>
    <property type="match status" value="1"/>
</dbReference>
<feature type="domain" description="TRAP C4-dicarboxylate transport system permease DctM subunit" evidence="2">
    <location>
        <begin position="121"/>
        <end position="557"/>
    </location>
</feature>
<accession>A0AA41R6E0</accession>
<feature type="transmembrane region" description="Helical" evidence="1">
    <location>
        <begin position="414"/>
        <end position="434"/>
    </location>
</feature>
<feature type="transmembrane region" description="Helical" evidence="1">
    <location>
        <begin position="533"/>
        <end position="553"/>
    </location>
</feature>
<feature type="transmembrane region" description="Helical" evidence="1">
    <location>
        <begin position="350"/>
        <end position="368"/>
    </location>
</feature>
<feature type="transmembrane region" description="Helical" evidence="1">
    <location>
        <begin position="26"/>
        <end position="46"/>
    </location>
</feature>
<dbReference type="InterPro" id="IPR011853">
    <property type="entry name" value="TRAP_DctM-Dct_fused"/>
</dbReference>
<organism evidence="3 4">
    <name type="scientific">Desulfatitalea alkaliphila</name>
    <dbReference type="NCBI Taxonomy" id="2929485"/>
    <lineage>
        <taxon>Bacteria</taxon>
        <taxon>Pseudomonadati</taxon>
        <taxon>Thermodesulfobacteriota</taxon>
        <taxon>Desulfobacteria</taxon>
        <taxon>Desulfobacterales</taxon>
        <taxon>Desulfosarcinaceae</taxon>
        <taxon>Desulfatitalea</taxon>
    </lineage>
</organism>
<keyword evidence="1" id="KW-1133">Transmembrane helix</keyword>
<feature type="transmembrane region" description="Helical" evidence="1">
    <location>
        <begin position="306"/>
        <end position="329"/>
    </location>
</feature>
<protein>
    <submittedName>
        <fullName evidence="3">TRAP transporter fused permease subunit</fullName>
    </submittedName>
</protein>
<sequence length="645" mass="69480">MDQNKGVEKVTSQVARLGALGSWQSILFSILSIAGILLAVYHIFGFTFRGKVFLEAEYYWLFIGIFSAATFIYLPARKRSGPPPWYDLLLAAVSLGICFYFFLNSRDMILMGWSNIPLGIVIWVLMMETARRAGGIPFFLVVLLLGMYPLAADSFPGLLRGINYTFDSTMESHIFRSEGMMGITTKIVAEIILGFLVFAGVLLATGAGDFFIDLANSIFGKFRGGPAKVSVVASGFFGSLSGSVFSNIVGTGSITIRTMKKTGFPPHYAGAIESCASTGGTLMPPVMGAIAFVMAVTVGVEYRVIMVSAIIPSFLFYLGLLLQVDAYAAKTDLQGLPKEEIPSMWSVLRKGWPFLTVLIFLIWGLLVMRWEYLAPWYASLLMIGLSFLNRNTWMTPAKLFATIRRIGELITQTAALILPVAFVVSALTITGVTGSMTSGLLALGGGNMFLILLLGIIACYIMGMAGLMIVAYIFLAVTLAPAIIAIGDLNPIAVHLFIVYYAMLAGITPPVAAAAFLGAAIAGAAPMKTAMTAMRLGIVIYFVPFFFIFQPALVLQGNLWLLTYVLPSCILGIMLICAGSEGYLLGVGKVPFWMRLPLVGAGFLLSFPTPRITVVGLVLSAILVVALLLYHRKAGATEPSPSPEP</sequence>
<dbReference type="AlphaFoldDB" id="A0AA41R6E0"/>
<dbReference type="EMBL" id="JALJRB010000004">
    <property type="protein sequence ID" value="MCJ8499958.1"/>
    <property type="molecule type" value="Genomic_DNA"/>
</dbReference>
<name>A0AA41R6E0_9BACT</name>
<feature type="transmembrane region" description="Helical" evidence="1">
    <location>
        <begin position="374"/>
        <end position="393"/>
    </location>
</feature>
<evidence type="ECO:0000259" key="2">
    <source>
        <dbReference type="Pfam" id="PF06808"/>
    </source>
</evidence>
<keyword evidence="1" id="KW-0812">Transmembrane</keyword>